<name>A0ABW5PL96_9BACL</name>
<dbReference type="InterPro" id="IPR000683">
    <property type="entry name" value="Gfo/Idh/MocA-like_OxRdtase_N"/>
</dbReference>
<dbReference type="Gene3D" id="3.30.360.10">
    <property type="entry name" value="Dihydrodipicolinate Reductase, domain 2"/>
    <property type="match status" value="1"/>
</dbReference>
<dbReference type="Gene3D" id="3.40.50.720">
    <property type="entry name" value="NAD(P)-binding Rossmann-like Domain"/>
    <property type="match status" value="1"/>
</dbReference>
<evidence type="ECO:0000259" key="2">
    <source>
        <dbReference type="Pfam" id="PF01408"/>
    </source>
</evidence>
<evidence type="ECO:0000259" key="3">
    <source>
        <dbReference type="Pfam" id="PF22725"/>
    </source>
</evidence>
<evidence type="ECO:0000256" key="1">
    <source>
        <dbReference type="ARBA" id="ARBA00023002"/>
    </source>
</evidence>
<accession>A0ABW5PL96</accession>
<dbReference type="InterPro" id="IPR055170">
    <property type="entry name" value="GFO_IDH_MocA-like_dom"/>
</dbReference>
<evidence type="ECO:0000313" key="4">
    <source>
        <dbReference type="EMBL" id="MFD2615433.1"/>
    </source>
</evidence>
<dbReference type="PANTHER" id="PTHR43818:SF11">
    <property type="entry name" value="BCDNA.GH03377"/>
    <property type="match status" value="1"/>
</dbReference>
<dbReference type="SUPFAM" id="SSF55347">
    <property type="entry name" value="Glyceraldehyde-3-phosphate dehydrogenase-like, C-terminal domain"/>
    <property type="match status" value="1"/>
</dbReference>
<keyword evidence="5" id="KW-1185">Reference proteome</keyword>
<organism evidence="4 5">
    <name type="scientific">Paenibacillus gansuensis</name>
    <dbReference type="NCBI Taxonomy" id="306542"/>
    <lineage>
        <taxon>Bacteria</taxon>
        <taxon>Bacillati</taxon>
        <taxon>Bacillota</taxon>
        <taxon>Bacilli</taxon>
        <taxon>Bacillales</taxon>
        <taxon>Paenibacillaceae</taxon>
        <taxon>Paenibacillus</taxon>
    </lineage>
</organism>
<dbReference type="RefSeq" id="WP_377607308.1">
    <property type="nucleotide sequence ID" value="NZ_JBHUME010000019.1"/>
</dbReference>
<gene>
    <name evidence="4" type="ORF">ACFSUF_23800</name>
</gene>
<dbReference type="PANTHER" id="PTHR43818">
    <property type="entry name" value="BCDNA.GH03377"/>
    <property type="match status" value="1"/>
</dbReference>
<feature type="domain" description="Gfo/Idh/MocA-like oxidoreductase N-terminal" evidence="2">
    <location>
        <begin position="4"/>
        <end position="124"/>
    </location>
</feature>
<dbReference type="EMBL" id="JBHUME010000019">
    <property type="protein sequence ID" value="MFD2615433.1"/>
    <property type="molecule type" value="Genomic_DNA"/>
</dbReference>
<keyword evidence="1" id="KW-0560">Oxidoreductase</keyword>
<evidence type="ECO:0000313" key="5">
    <source>
        <dbReference type="Proteomes" id="UP001597541"/>
    </source>
</evidence>
<protein>
    <submittedName>
        <fullName evidence="4">Gfo/Idh/MocA family protein</fullName>
    </submittedName>
</protein>
<dbReference type="Pfam" id="PF01408">
    <property type="entry name" value="GFO_IDH_MocA"/>
    <property type="match status" value="1"/>
</dbReference>
<sequence>MKQVNIGLIGLGGMARWHIHQFEEVEALRIAAICDVSPQALEETGEKLGIAPEKRYSDFAQLIADAEIDGIVSVTPNNTHAEILKACILAGKPLYAEKPLTRTYEEAVEVVSLYRQSPIPCMINFSYRNAPGFQRAKRMMEEGKLGAVRHISVQYMQEWGAVPFETPYVWRFDESVTGTGTLGDLGSHMIDLAQYVTGSSIEGLQAMLRTLIPQRPHLETKEPVEVKVDDFACFNASFDNGAVGVFQTSRNAIGCGNQHEITVYGDLGTVYVSTLNDHELTWTSMKEDVKGTLTEVIDVPSEEGLHPWRAFASLIRGEEIQGYASLEDGFLNQLVLEAVVRSHESRAWIDIASLLPRPVAVSE</sequence>
<dbReference type="InterPro" id="IPR036291">
    <property type="entry name" value="NAD(P)-bd_dom_sf"/>
</dbReference>
<dbReference type="Pfam" id="PF22725">
    <property type="entry name" value="GFO_IDH_MocA_C3"/>
    <property type="match status" value="1"/>
</dbReference>
<feature type="domain" description="GFO/IDH/MocA-like oxidoreductase" evidence="3">
    <location>
        <begin position="133"/>
        <end position="270"/>
    </location>
</feature>
<comment type="caution">
    <text evidence="4">The sequence shown here is derived from an EMBL/GenBank/DDBJ whole genome shotgun (WGS) entry which is preliminary data.</text>
</comment>
<dbReference type="InterPro" id="IPR050463">
    <property type="entry name" value="Gfo/Idh/MocA_oxidrdct_glycsds"/>
</dbReference>
<dbReference type="Proteomes" id="UP001597541">
    <property type="component" value="Unassembled WGS sequence"/>
</dbReference>
<dbReference type="SUPFAM" id="SSF51735">
    <property type="entry name" value="NAD(P)-binding Rossmann-fold domains"/>
    <property type="match status" value="1"/>
</dbReference>
<reference evidence="5" key="1">
    <citation type="journal article" date="2019" name="Int. J. Syst. Evol. Microbiol.">
        <title>The Global Catalogue of Microorganisms (GCM) 10K type strain sequencing project: providing services to taxonomists for standard genome sequencing and annotation.</title>
        <authorList>
            <consortium name="The Broad Institute Genomics Platform"/>
            <consortium name="The Broad Institute Genome Sequencing Center for Infectious Disease"/>
            <person name="Wu L."/>
            <person name="Ma J."/>
        </authorList>
    </citation>
    <scope>NUCLEOTIDE SEQUENCE [LARGE SCALE GENOMIC DNA]</scope>
    <source>
        <strain evidence="5">KCTC 3950</strain>
    </source>
</reference>
<proteinExistence type="predicted"/>